<evidence type="ECO:0000313" key="3">
    <source>
        <dbReference type="Proteomes" id="UP000271087"/>
    </source>
</evidence>
<reference evidence="4" key="1">
    <citation type="submission" date="2016-06" db="UniProtKB">
        <authorList>
            <consortium name="WormBaseParasite"/>
        </authorList>
    </citation>
    <scope>IDENTIFICATION</scope>
</reference>
<gene>
    <name evidence="2" type="ORF">NOO_LOCUS12761</name>
</gene>
<evidence type="ECO:0000313" key="4">
    <source>
        <dbReference type="WBParaSite" id="nOo.2.0.1.t12761-RA"/>
    </source>
</evidence>
<evidence type="ECO:0000256" key="1">
    <source>
        <dbReference type="SAM" id="Phobius"/>
    </source>
</evidence>
<accession>A0A182EX62</accession>
<evidence type="ECO:0000313" key="2">
    <source>
        <dbReference type="EMBL" id="VDM99963.1"/>
    </source>
</evidence>
<feature type="transmembrane region" description="Helical" evidence="1">
    <location>
        <begin position="85"/>
        <end position="107"/>
    </location>
</feature>
<protein>
    <submittedName>
        <fullName evidence="4">Bestrophin homolog</fullName>
    </submittedName>
</protein>
<organism evidence="4">
    <name type="scientific">Onchocerca ochengi</name>
    <name type="common">Filarial nematode worm</name>
    <dbReference type="NCBI Taxonomy" id="42157"/>
    <lineage>
        <taxon>Eukaryota</taxon>
        <taxon>Metazoa</taxon>
        <taxon>Ecdysozoa</taxon>
        <taxon>Nematoda</taxon>
        <taxon>Chromadorea</taxon>
        <taxon>Rhabditida</taxon>
        <taxon>Spirurina</taxon>
        <taxon>Spiruromorpha</taxon>
        <taxon>Filarioidea</taxon>
        <taxon>Onchocercidae</taxon>
        <taxon>Onchocerca</taxon>
    </lineage>
</organism>
<proteinExistence type="predicted"/>
<reference evidence="2 3" key="2">
    <citation type="submission" date="2018-08" db="EMBL/GenBank/DDBJ databases">
        <authorList>
            <person name="Laetsch R D."/>
            <person name="Stevens L."/>
            <person name="Kumar S."/>
            <person name="Blaxter L. M."/>
        </authorList>
    </citation>
    <scope>NUCLEOTIDE SEQUENCE [LARGE SCALE GENOMIC DNA]</scope>
</reference>
<dbReference type="AlphaFoldDB" id="A0A182EX62"/>
<sequence>MAEEDSLVSYDKDDTLKNTSDDMTIMSAEDSIGCVYGKLVLLGKFLYAAYAVNIIGDDKIKFQMFRRFQLSFITAWTVKLFDNKLFYFFSVDIMVPSKAVILVLKVVSIAQR</sequence>
<keyword evidence="1" id="KW-0812">Transmembrane</keyword>
<dbReference type="WBParaSite" id="nOo.2.0.1.t12761-RA">
    <property type="protein sequence ID" value="nOo.2.0.1.t12761-RA"/>
    <property type="gene ID" value="nOo.2.0.1.g12761"/>
</dbReference>
<keyword evidence="1" id="KW-0472">Membrane</keyword>
<keyword evidence="3" id="KW-1185">Reference proteome</keyword>
<keyword evidence="1" id="KW-1133">Transmembrane helix</keyword>
<name>A0A182EX62_ONCOC</name>
<dbReference type="Proteomes" id="UP000271087">
    <property type="component" value="Unassembled WGS sequence"/>
</dbReference>
<dbReference type="EMBL" id="UYRW01011915">
    <property type="protein sequence ID" value="VDM99963.1"/>
    <property type="molecule type" value="Genomic_DNA"/>
</dbReference>
<dbReference type="STRING" id="42157.A0A182EX62"/>